<dbReference type="CDD" id="cd06530">
    <property type="entry name" value="S26_SPase_I"/>
    <property type="match status" value="1"/>
</dbReference>
<dbReference type="Pfam" id="PF10502">
    <property type="entry name" value="Peptidase_S26"/>
    <property type="match status" value="1"/>
</dbReference>
<evidence type="ECO:0000259" key="5">
    <source>
        <dbReference type="Pfam" id="PF10502"/>
    </source>
</evidence>
<dbReference type="InterPro" id="IPR019758">
    <property type="entry name" value="Pept_S26A_signal_pept_1_CS"/>
</dbReference>
<organism evidence="6">
    <name type="scientific">bioreactor metagenome</name>
    <dbReference type="NCBI Taxonomy" id="1076179"/>
    <lineage>
        <taxon>unclassified sequences</taxon>
        <taxon>metagenomes</taxon>
        <taxon>ecological metagenomes</taxon>
    </lineage>
</organism>
<evidence type="ECO:0000256" key="1">
    <source>
        <dbReference type="ARBA" id="ARBA00000677"/>
    </source>
</evidence>
<dbReference type="EC" id="3.4.21.89" evidence="3"/>
<evidence type="ECO:0000256" key="4">
    <source>
        <dbReference type="ARBA" id="ARBA00022801"/>
    </source>
</evidence>
<dbReference type="SUPFAM" id="SSF51306">
    <property type="entry name" value="LexA/Signal peptidase"/>
    <property type="match status" value="1"/>
</dbReference>
<gene>
    <name evidence="6" type="ORF">SDC9_162892</name>
</gene>
<dbReference type="EMBL" id="VSSQ01062370">
    <property type="protein sequence ID" value="MPN15558.1"/>
    <property type="molecule type" value="Genomic_DNA"/>
</dbReference>
<evidence type="ECO:0000256" key="2">
    <source>
        <dbReference type="ARBA" id="ARBA00009370"/>
    </source>
</evidence>
<dbReference type="GO" id="GO:0009003">
    <property type="term" value="F:signal peptidase activity"/>
    <property type="evidence" value="ECO:0007669"/>
    <property type="project" value="UniProtKB-EC"/>
</dbReference>
<protein>
    <recommendedName>
        <fullName evidence="3">signal peptidase I</fullName>
        <ecNumber evidence="3">3.4.21.89</ecNumber>
    </recommendedName>
</protein>
<dbReference type="GO" id="GO:0006465">
    <property type="term" value="P:signal peptide processing"/>
    <property type="evidence" value="ECO:0007669"/>
    <property type="project" value="InterPro"/>
</dbReference>
<dbReference type="Gene3D" id="2.10.109.10">
    <property type="entry name" value="Umud Fragment, subunit A"/>
    <property type="match status" value="1"/>
</dbReference>
<comment type="caution">
    <text evidence="6">The sequence shown here is derived from an EMBL/GenBank/DDBJ whole genome shotgun (WGS) entry which is preliminary data.</text>
</comment>
<evidence type="ECO:0000313" key="6">
    <source>
        <dbReference type="EMBL" id="MPN15558.1"/>
    </source>
</evidence>
<comment type="catalytic activity">
    <reaction evidence="1">
        <text>Cleavage of hydrophobic, N-terminal signal or leader sequences from secreted and periplasmic proteins.</text>
        <dbReference type="EC" id="3.4.21.89"/>
    </reaction>
</comment>
<comment type="similarity">
    <text evidence="2">Belongs to the peptidase S26 family.</text>
</comment>
<dbReference type="PROSITE" id="PS00761">
    <property type="entry name" value="SPASE_I_3"/>
    <property type="match status" value="1"/>
</dbReference>
<reference evidence="6" key="1">
    <citation type="submission" date="2019-08" db="EMBL/GenBank/DDBJ databases">
        <authorList>
            <person name="Kucharzyk K."/>
            <person name="Murdoch R.W."/>
            <person name="Higgins S."/>
            <person name="Loffler F."/>
        </authorList>
    </citation>
    <scope>NUCLEOTIDE SEQUENCE</scope>
</reference>
<dbReference type="InterPro" id="IPR000223">
    <property type="entry name" value="Pept_S26A_signal_pept_1"/>
</dbReference>
<dbReference type="PANTHER" id="PTHR43390">
    <property type="entry name" value="SIGNAL PEPTIDASE I"/>
    <property type="match status" value="1"/>
</dbReference>
<name>A0A645FMC1_9ZZZZ</name>
<dbReference type="GO" id="GO:0004252">
    <property type="term" value="F:serine-type endopeptidase activity"/>
    <property type="evidence" value="ECO:0007669"/>
    <property type="project" value="InterPro"/>
</dbReference>
<dbReference type="InterPro" id="IPR019533">
    <property type="entry name" value="Peptidase_S26"/>
</dbReference>
<dbReference type="GO" id="GO:0016020">
    <property type="term" value="C:membrane"/>
    <property type="evidence" value="ECO:0007669"/>
    <property type="project" value="InterPro"/>
</dbReference>
<evidence type="ECO:0000256" key="3">
    <source>
        <dbReference type="ARBA" id="ARBA00013208"/>
    </source>
</evidence>
<sequence length="59" mass="6791">MQQTMPVTTIEEDHYFVMGDNRAVSLDSRDRVMGTIPLANIRGQAVGVYWPLNRIRTLR</sequence>
<dbReference type="PANTHER" id="PTHR43390:SF1">
    <property type="entry name" value="CHLOROPLAST PROCESSING PEPTIDASE"/>
    <property type="match status" value="1"/>
</dbReference>
<proteinExistence type="inferred from homology"/>
<feature type="domain" description="Peptidase S26" evidence="5">
    <location>
        <begin position="8"/>
        <end position="50"/>
    </location>
</feature>
<dbReference type="AlphaFoldDB" id="A0A645FMC1"/>
<dbReference type="InterPro" id="IPR036286">
    <property type="entry name" value="LexA/Signal_pep-like_sf"/>
</dbReference>
<keyword evidence="4" id="KW-0378">Hydrolase</keyword>
<accession>A0A645FMC1</accession>